<gene>
    <name evidence="5" type="primary">hsdS_3</name>
    <name evidence="5" type="ORF">NCTC8540_00365</name>
</gene>
<dbReference type="InterPro" id="IPR044946">
    <property type="entry name" value="Restrct_endonuc_typeI_TRD_sf"/>
</dbReference>
<comment type="similarity">
    <text evidence="1">Belongs to the type-I restriction system S methylase family.</text>
</comment>
<evidence type="ECO:0000256" key="1">
    <source>
        <dbReference type="ARBA" id="ARBA00010923"/>
    </source>
</evidence>
<dbReference type="InterPro" id="IPR051212">
    <property type="entry name" value="Type-I_RE_S_subunit"/>
</dbReference>
<evidence type="ECO:0000256" key="3">
    <source>
        <dbReference type="ARBA" id="ARBA00023125"/>
    </source>
</evidence>
<feature type="domain" description="Type I restriction modification DNA specificity" evidence="4">
    <location>
        <begin position="10"/>
        <end position="168"/>
    </location>
</feature>
<dbReference type="Pfam" id="PF01420">
    <property type="entry name" value="Methylase_S"/>
    <property type="match status" value="2"/>
</dbReference>
<dbReference type="Gene3D" id="3.90.220.20">
    <property type="entry name" value="DNA methylase specificity domains"/>
    <property type="match status" value="2"/>
</dbReference>
<dbReference type="PANTHER" id="PTHR43140">
    <property type="entry name" value="TYPE-1 RESTRICTION ENZYME ECOKI SPECIFICITY PROTEIN"/>
    <property type="match status" value="1"/>
</dbReference>
<protein>
    <submittedName>
        <fullName evidence="5">Restriction modification system DNA specificity subunit</fullName>
    </submittedName>
</protein>
<keyword evidence="3" id="KW-0238">DNA-binding</keyword>
<evidence type="ECO:0000259" key="4">
    <source>
        <dbReference type="Pfam" id="PF01420"/>
    </source>
</evidence>
<dbReference type="InterPro" id="IPR000055">
    <property type="entry name" value="Restrct_endonuc_typeI_TRD"/>
</dbReference>
<sequence length="477" mass="53864">MMQMDNQELPKGWEIKKLGAVAISEKGKKPKKQSDTKNDIFTIPYIDIEAFEKGIIKSYTDGEKCVFCDENDFLMVWDGARSGLVGKGVKGAVGSTLVRISLPNMDNHFAYYFLQSKYAELNTRAKGSGTPHVNPDLLWNYDLPIPPLPQQTAIVNKIESLFSEIDAGIESLKVAQNKLAQYRQSLLKNAFNGELTKQWREENADKLPSAEELLQQIQQARETHYQAKVDEWKSAVQIWEENGKKGKKPSKPIKLSKISLNRKKDIPRNWLSLNAEILCDFITKGTTPNKTNLISEKGEIPFIKVYNLTKTGVLDFSISPTFVTSEIHNNFLYRSKVYPNDVLMNIVGPPLGKVSVVPNDYPEWNINQAIAIFRSKFYNSSFLANFLLAESTVKIISSQAKTTAGQHNLTLEICRKLELPIMSKEEQNQIVTILEKQLTQADHFAQEISKQLKLAELLKQSILKAAFSGKLLQGNHE</sequence>
<dbReference type="Proteomes" id="UP000254496">
    <property type="component" value="Unassembled WGS sequence"/>
</dbReference>
<dbReference type="GO" id="GO:0003677">
    <property type="term" value="F:DNA binding"/>
    <property type="evidence" value="ECO:0007669"/>
    <property type="project" value="UniProtKB-KW"/>
</dbReference>
<dbReference type="SUPFAM" id="SSF116734">
    <property type="entry name" value="DNA methylase specificity domain"/>
    <property type="match status" value="2"/>
</dbReference>
<feature type="domain" description="Type I restriction modification DNA specificity" evidence="4">
    <location>
        <begin position="279"/>
        <end position="452"/>
    </location>
</feature>
<evidence type="ECO:0000256" key="2">
    <source>
        <dbReference type="ARBA" id="ARBA00022747"/>
    </source>
</evidence>
<organism evidence="5 6">
    <name type="scientific">Canicola haemoglobinophilus</name>
    <dbReference type="NCBI Taxonomy" id="733"/>
    <lineage>
        <taxon>Bacteria</taxon>
        <taxon>Pseudomonadati</taxon>
        <taxon>Pseudomonadota</taxon>
        <taxon>Gammaproteobacteria</taxon>
        <taxon>Pasteurellales</taxon>
        <taxon>Pasteurellaceae</taxon>
        <taxon>Canicola</taxon>
    </lineage>
</organism>
<dbReference type="PANTHER" id="PTHR43140:SF1">
    <property type="entry name" value="TYPE I RESTRICTION ENZYME ECOKI SPECIFICITY SUBUNIT"/>
    <property type="match status" value="1"/>
</dbReference>
<dbReference type="AlphaFoldDB" id="A0AB38H6M6"/>
<proteinExistence type="inferred from homology"/>
<name>A0AB38H6M6_9PAST</name>
<dbReference type="EMBL" id="UGHJ01000001">
    <property type="protein sequence ID" value="STO67892.1"/>
    <property type="molecule type" value="Genomic_DNA"/>
</dbReference>
<dbReference type="RefSeq" id="WP_115072594.1">
    <property type="nucleotide sequence ID" value="NZ_UGHE01000002.1"/>
</dbReference>
<keyword evidence="2" id="KW-0680">Restriction system</keyword>
<reference evidence="5 6" key="1">
    <citation type="submission" date="2018-06" db="EMBL/GenBank/DDBJ databases">
        <authorList>
            <consortium name="Pathogen Informatics"/>
            <person name="Doyle S."/>
        </authorList>
    </citation>
    <scope>NUCLEOTIDE SEQUENCE [LARGE SCALE GENOMIC DNA]</scope>
    <source>
        <strain evidence="5 6">NCTC8540</strain>
    </source>
</reference>
<evidence type="ECO:0000313" key="6">
    <source>
        <dbReference type="Proteomes" id="UP000254496"/>
    </source>
</evidence>
<comment type="caution">
    <text evidence="5">The sequence shown here is derived from an EMBL/GenBank/DDBJ whole genome shotgun (WGS) entry which is preliminary data.</text>
</comment>
<accession>A0AB38H6M6</accession>
<evidence type="ECO:0000313" key="5">
    <source>
        <dbReference type="EMBL" id="STO67892.1"/>
    </source>
</evidence>
<dbReference type="CDD" id="cd17263">
    <property type="entry name" value="RMtype1_S_AbaB8300I-TRD1-CR1_like"/>
    <property type="match status" value="1"/>
</dbReference>
<dbReference type="GO" id="GO:0009307">
    <property type="term" value="P:DNA restriction-modification system"/>
    <property type="evidence" value="ECO:0007669"/>
    <property type="project" value="UniProtKB-KW"/>
</dbReference>
<dbReference type="REBASE" id="431567">
    <property type="entry name" value="S.Hha8540II"/>
</dbReference>